<dbReference type="Pfam" id="PF13374">
    <property type="entry name" value="TPR_10"/>
    <property type="match status" value="5"/>
</dbReference>
<protein>
    <submittedName>
        <fullName evidence="2">Tetratricopeptide repeat protein</fullName>
    </submittedName>
</protein>
<gene>
    <name evidence="2" type="ORF">EV699_101207</name>
</gene>
<sequence>MSVSLLAELGKFAGIGGLAIGIFGWLFREAIRLKVFPELSPADGYRLLCLYLWLVFGIALAGIGAWVWTVAPPEVAWAPWGLAVTCVLAAAWTYAHRPPTAKASASDSATQIVVNGDNSPVQIGWKPDEVLALVEAVGRGAGDGAMLARIEALSSELGVTSGAVQGFLQTLGRRDIPLERLNTTLAEIAAHHRAMLDRLAALDPSDPVAGEWVSQARDALVAGRYEEADRLLATAETADLAAARQAEQLAAQARDAAERRYIAAAATRAERGEVALGRIDYLAAAEHFRQAAKLVPAQRTDERADYLQRRAGGLYRQGDEFGDNGALLGAIGGYHELLALWPRERVPLDWAATQNNLGNALSALGERESGTARLEEAVVALRAALGEYTRERVPLDWAMTQNNLGNALQVLGERESGTARLEEALAALRAALGERTRERVPLDWAMTQNNLGAALQVLGERESGTARLEEAVAAYRAALGEYTRERVPLAWAATQNNLGNVLGRLGERESGTARLEEAVAAYRAALEVRTRERVPLDWAMTQNNLGAALQALGERESGTARLEEAVVAYRAALDIFRAAEAGHYIGIVESNIAAAEALLQARRRR</sequence>
<dbReference type="PANTHER" id="PTHR19959:SF119">
    <property type="entry name" value="FUNGAL LIPASE-LIKE DOMAIN-CONTAINING PROTEIN"/>
    <property type="match status" value="1"/>
</dbReference>
<feature type="transmembrane region" description="Helical" evidence="1">
    <location>
        <begin position="6"/>
        <end position="27"/>
    </location>
</feature>
<evidence type="ECO:0000256" key="1">
    <source>
        <dbReference type="SAM" id="Phobius"/>
    </source>
</evidence>
<proteinExistence type="predicted"/>
<dbReference type="InterPro" id="IPR019734">
    <property type="entry name" value="TPR_rpt"/>
</dbReference>
<dbReference type="SMART" id="SM00028">
    <property type="entry name" value="TPR"/>
    <property type="match status" value="6"/>
</dbReference>
<dbReference type="Gene3D" id="1.25.40.10">
    <property type="entry name" value="Tetratricopeptide repeat domain"/>
    <property type="match status" value="2"/>
</dbReference>
<name>A0A4R2LKL9_9GAMM</name>
<reference evidence="2 3" key="1">
    <citation type="submission" date="2019-03" db="EMBL/GenBank/DDBJ databases">
        <title>Genomic Encyclopedia of Type Strains, Phase IV (KMG-IV): sequencing the most valuable type-strain genomes for metagenomic binning, comparative biology and taxonomic classification.</title>
        <authorList>
            <person name="Goeker M."/>
        </authorList>
    </citation>
    <scope>NUCLEOTIDE SEQUENCE [LARGE SCALE GENOMIC DNA]</scope>
    <source>
        <strain evidence="2 3">DSM 25287</strain>
    </source>
</reference>
<dbReference type="InterPro" id="IPR011990">
    <property type="entry name" value="TPR-like_helical_dom_sf"/>
</dbReference>
<organism evidence="2 3">
    <name type="scientific">Plasticicumulans lactativorans</name>
    <dbReference type="NCBI Taxonomy" id="1133106"/>
    <lineage>
        <taxon>Bacteria</taxon>
        <taxon>Pseudomonadati</taxon>
        <taxon>Pseudomonadota</taxon>
        <taxon>Gammaproteobacteria</taxon>
        <taxon>Candidatus Competibacteraceae</taxon>
        <taxon>Plasticicumulans</taxon>
    </lineage>
</organism>
<dbReference type="RefSeq" id="WP_243662514.1">
    <property type="nucleotide sequence ID" value="NZ_SLWY01000001.1"/>
</dbReference>
<dbReference type="EMBL" id="SLWY01000001">
    <property type="protein sequence ID" value="TCO83823.1"/>
    <property type="molecule type" value="Genomic_DNA"/>
</dbReference>
<dbReference type="SUPFAM" id="SSF48452">
    <property type="entry name" value="TPR-like"/>
    <property type="match status" value="2"/>
</dbReference>
<evidence type="ECO:0000313" key="2">
    <source>
        <dbReference type="EMBL" id="TCO83823.1"/>
    </source>
</evidence>
<accession>A0A4R2LKL9</accession>
<keyword evidence="1" id="KW-0812">Transmembrane</keyword>
<dbReference type="PANTHER" id="PTHR19959">
    <property type="entry name" value="KINESIN LIGHT CHAIN"/>
    <property type="match status" value="1"/>
</dbReference>
<comment type="caution">
    <text evidence="2">The sequence shown here is derived from an EMBL/GenBank/DDBJ whole genome shotgun (WGS) entry which is preliminary data.</text>
</comment>
<evidence type="ECO:0000313" key="3">
    <source>
        <dbReference type="Proteomes" id="UP000295765"/>
    </source>
</evidence>
<feature type="transmembrane region" description="Helical" evidence="1">
    <location>
        <begin position="48"/>
        <end position="71"/>
    </location>
</feature>
<dbReference type="Proteomes" id="UP000295765">
    <property type="component" value="Unassembled WGS sequence"/>
</dbReference>
<dbReference type="AlphaFoldDB" id="A0A4R2LKL9"/>
<keyword evidence="1" id="KW-0472">Membrane</keyword>
<keyword evidence="3" id="KW-1185">Reference proteome</keyword>
<keyword evidence="1" id="KW-1133">Transmembrane helix</keyword>